<organism evidence="2 3">
    <name type="scientific">Dreissena polymorpha</name>
    <name type="common">Zebra mussel</name>
    <name type="synonym">Mytilus polymorpha</name>
    <dbReference type="NCBI Taxonomy" id="45954"/>
    <lineage>
        <taxon>Eukaryota</taxon>
        <taxon>Metazoa</taxon>
        <taxon>Spiralia</taxon>
        <taxon>Lophotrochozoa</taxon>
        <taxon>Mollusca</taxon>
        <taxon>Bivalvia</taxon>
        <taxon>Autobranchia</taxon>
        <taxon>Heteroconchia</taxon>
        <taxon>Euheterodonta</taxon>
        <taxon>Imparidentia</taxon>
        <taxon>Neoheterodontei</taxon>
        <taxon>Myida</taxon>
        <taxon>Dreissenoidea</taxon>
        <taxon>Dreissenidae</taxon>
        <taxon>Dreissena</taxon>
    </lineage>
</organism>
<sequence>MEAHRQQTDRRTDEGTTGQTDIQTDRPQKHDHDIMDVIKFGLKVLTSKKGPAPWQPYIIGMNLLTKFHEDRTANILLKPHVFQANIIIFELIQNIIETNLLTKFHEDWK</sequence>
<dbReference type="EMBL" id="JAIWYP010000005">
    <property type="protein sequence ID" value="KAH3828271.1"/>
    <property type="molecule type" value="Genomic_DNA"/>
</dbReference>
<name>A0A9D4H2M6_DREPO</name>
<keyword evidence="3" id="KW-1185">Reference proteome</keyword>
<accession>A0A9D4H2M6</accession>
<comment type="caution">
    <text evidence="2">The sequence shown here is derived from an EMBL/GenBank/DDBJ whole genome shotgun (WGS) entry which is preliminary data.</text>
</comment>
<protein>
    <submittedName>
        <fullName evidence="2">Uncharacterized protein</fullName>
    </submittedName>
</protein>
<dbReference type="AlphaFoldDB" id="A0A9D4H2M6"/>
<feature type="region of interest" description="Disordered" evidence="1">
    <location>
        <begin position="1"/>
        <end position="29"/>
    </location>
</feature>
<evidence type="ECO:0000313" key="2">
    <source>
        <dbReference type="EMBL" id="KAH3828271.1"/>
    </source>
</evidence>
<proteinExistence type="predicted"/>
<feature type="compositionally biased region" description="Basic and acidic residues" evidence="1">
    <location>
        <begin position="1"/>
        <end position="14"/>
    </location>
</feature>
<evidence type="ECO:0000313" key="3">
    <source>
        <dbReference type="Proteomes" id="UP000828390"/>
    </source>
</evidence>
<reference evidence="2" key="1">
    <citation type="journal article" date="2019" name="bioRxiv">
        <title>The Genome of the Zebra Mussel, Dreissena polymorpha: A Resource for Invasive Species Research.</title>
        <authorList>
            <person name="McCartney M.A."/>
            <person name="Auch B."/>
            <person name="Kono T."/>
            <person name="Mallez S."/>
            <person name="Zhang Y."/>
            <person name="Obille A."/>
            <person name="Becker A."/>
            <person name="Abrahante J.E."/>
            <person name="Garbe J."/>
            <person name="Badalamenti J.P."/>
            <person name="Herman A."/>
            <person name="Mangelson H."/>
            <person name="Liachko I."/>
            <person name="Sullivan S."/>
            <person name="Sone E.D."/>
            <person name="Koren S."/>
            <person name="Silverstein K.A.T."/>
            <person name="Beckman K.B."/>
            <person name="Gohl D.M."/>
        </authorList>
    </citation>
    <scope>NUCLEOTIDE SEQUENCE</scope>
    <source>
        <strain evidence="2">Duluth1</strain>
        <tissue evidence="2">Whole animal</tissue>
    </source>
</reference>
<reference evidence="2" key="2">
    <citation type="submission" date="2020-11" db="EMBL/GenBank/DDBJ databases">
        <authorList>
            <person name="McCartney M.A."/>
            <person name="Auch B."/>
            <person name="Kono T."/>
            <person name="Mallez S."/>
            <person name="Becker A."/>
            <person name="Gohl D.M."/>
            <person name="Silverstein K.A.T."/>
            <person name="Koren S."/>
            <person name="Bechman K.B."/>
            <person name="Herman A."/>
            <person name="Abrahante J.E."/>
            <person name="Garbe J."/>
        </authorList>
    </citation>
    <scope>NUCLEOTIDE SEQUENCE</scope>
    <source>
        <strain evidence="2">Duluth1</strain>
        <tissue evidence="2">Whole animal</tissue>
    </source>
</reference>
<evidence type="ECO:0000256" key="1">
    <source>
        <dbReference type="SAM" id="MobiDB-lite"/>
    </source>
</evidence>
<gene>
    <name evidence="2" type="ORF">DPMN_130224</name>
</gene>
<dbReference type="Proteomes" id="UP000828390">
    <property type="component" value="Unassembled WGS sequence"/>
</dbReference>